<dbReference type="KEGG" id="pret:103468859"/>
<dbReference type="InterPro" id="IPR007110">
    <property type="entry name" value="Ig-like_dom"/>
</dbReference>
<dbReference type="RefSeq" id="XP_008414455.1">
    <property type="nucleotide sequence ID" value="XM_008416233.1"/>
</dbReference>
<feature type="domain" description="Ig-like" evidence="3">
    <location>
        <begin position="119"/>
        <end position="202"/>
    </location>
</feature>
<evidence type="ECO:0000256" key="1">
    <source>
        <dbReference type="SAM" id="Phobius"/>
    </source>
</evidence>
<dbReference type="Proteomes" id="UP000242638">
    <property type="component" value="Unassembled WGS sequence"/>
</dbReference>
<feature type="domain" description="Ig-like" evidence="3">
    <location>
        <begin position="213"/>
        <end position="291"/>
    </location>
</feature>
<feature type="chain" id="PRO_5017940076" evidence="2">
    <location>
        <begin position="23"/>
        <end position="408"/>
    </location>
</feature>
<dbReference type="InterPro" id="IPR003599">
    <property type="entry name" value="Ig_sub"/>
</dbReference>
<name>A0A3P9N086_POERE</name>
<dbReference type="Ensembl" id="ENSPRET00000003019.1">
    <property type="protein sequence ID" value="ENSPREP00000002967.1"/>
    <property type="gene ID" value="ENSPREG00000002165.1"/>
</dbReference>
<reference evidence="5" key="1">
    <citation type="submission" date="2013-11" db="EMBL/GenBank/DDBJ databases">
        <title>The genomic landscape of the Guanapo guppy.</title>
        <authorList>
            <person name="Kuenstner A."/>
            <person name="Dreyer C."/>
        </authorList>
    </citation>
    <scope>NUCLEOTIDE SEQUENCE</scope>
    <source>
        <strain evidence="5">Guanapo</strain>
    </source>
</reference>
<dbReference type="InterPro" id="IPR003598">
    <property type="entry name" value="Ig_sub2"/>
</dbReference>
<accession>A0A3P9N086</accession>
<dbReference type="Pfam" id="PF07686">
    <property type="entry name" value="V-set"/>
    <property type="match status" value="1"/>
</dbReference>
<dbReference type="PROSITE" id="PS50835">
    <property type="entry name" value="IG_LIKE"/>
    <property type="match status" value="2"/>
</dbReference>
<feature type="signal peptide" evidence="2">
    <location>
        <begin position="1"/>
        <end position="22"/>
    </location>
</feature>
<reference evidence="4" key="3">
    <citation type="submission" date="2025-09" db="UniProtKB">
        <authorList>
            <consortium name="Ensembl"/>
        </authorList>
    </citation>
    <scope>IDENTIFICATION</scope>
    <source>
        <strain evidence="4">Guanapo</strain>
    </source>
</reference>
<evidence type="ECO:0000313" key="5">
    <source>
        <dbReference type="Proteomes" id="UP000242638"/>
    </source>
</evidence>
<dbReference type="InterPro" id="IPR036179">
    <property type="entry name" value="Ig-like_dom_sf"/>
</dbReference>
<evidence type="ECO:0000256" key="2">
    <source>
        <dbReference type="SAM" id="SignalP"/>
    </source>
</evidence>
<dbReference type="OrthoDB" id="9448246at2759"/>
<protein>
    <submittedName>
        <fullName evidence="4">B-cell receptor CD22-like</fullName>
    </submittedName>
</protein>
<sequence length="408" mass="46207">MLAESRQLMWTLLLLFAEDVFSSKCFVDYPQQTICAVRGSPVVFFCIFNNIEKQEVKRFMWAYVKSSKCRFILTYPGNESERFEYTGDKVHNCSLKIHKVSHDDAGRYFFRYNANKGCPTKGLVLNVIDLNISVQKEAIKEGDSVNLTCKNRCDGEGGSYGYSWFKDGEAINEGPVLHLTNVSSKHSGNYTCSLKMTNGTTSGVAHVDVEYGPKNTSVLVRSSSETGSNGSIVLICCSDAHPPVENYSWFKVADGWIQKVGHQAELLPDDGGQYSCSVSNKHGSQNSKVFTLKKKNPYWTFMRYMHVIISVSVVLLLVMTSVIAVCRLTKNKMRAETEHLEEMQRTDGANRLRTEDSHQLQAVNNLKVEEATTEIIYSTIEFQKGRKRTMKQEDYENETVIYSTVRRN</sequence>
<keyword evidence="2" id="KW-0732">Signal</keyword>
<keyword evidence="1" id="KW-0472">Membrane</keyword>
<evidence type="ECO:0000313" key="4">
    <source>
        <dbReference type="Ensembl" id="ENSPREP00000002967.1"/>
    </source>
</evidence>
<reference evidence="4" key="2">
    <citation type="submission" date="2025-08" db="UniProtKB">
        <authorList>
            <consortium name="Ensembl"/>
        </authorList>
    </citation>
    <scope>IDENTIFICATION</scope>
    <source>
        <strain evidence="4">Guanapo</strain>
    </source>
</reference>
<proteinExistence type="predicted"/>
<evidence type="ECO:0000259" key="3">
    <source>
        <dbReference type="PROSITE" id="PS50835"/>
    </source>
</evidence>
<keyword evidence="5" id="KW-1185">Reference proteome</keyword>
<dbReference type="RefSeq" id="XP_008414454.1">
    <property type="nucleotide sequence ID" value="XM_008416232.1"/>
</dbReference>
<dbReference type="SMART" id="SM00408">
    <property type="entry name" value="IGc2"/>
    <property type="match status" value="2"/>
</dbReference>
<feature type="transmembrane region" description="Helical" evidence="1">
    <location>
        <begin position="304"/>
        <end position="326"/>
    </location>
</feature>
<dbReference type="GeneID" id="103468859"/>
<dbReference type="PANTHER" id="PTHR46013:SF4">
    <property type="entry name" value="B-CELL RECEPTOR CD22-RELATED"/>
    <property type="match status" value="1"/>
</dbReference>
<dbReference type="SUPFAM" id="SSF48726">
    <property type="entry name" value="Immunoglobulin"/>
    <property type="match status" value="3"/>
</dbReference>
<dbReference type="GeneTree" id="ENSGT00940000176060"/>
<dbReference type="OMA" id="CSVTNKH"/>
<keyword evidence="1" id="KW-0812">Transmembrane</keyword>
<dbReference type="AlphaFoldDB" id="A0A3P9N086"/>
<dbReference type="Gene3D" id="2.60.40.10">
    <property type="entry name" value="Immunoglobulins"/>
    <property type="match status" value="3"/>
</dbReference>
<dbReference type="PANTHER" id="PTHR46013">
    <property type="entry name" value="VASCULAR CELL ADHESION MOLECULE 1"/>
    <property type="match status" value="1"/>
</dbReference>
<dbReference type="InterPro" id="IPR013106">
    <property type="entry name" value="Ig_V-set"/>
</dbReference>
<keyword evidence="1" id="KW-1133">Transmembrane helix</keyword>
<dbReference type="Pfam" id="PF13895">
    <property type="entry name" value="Ig_2"/>
    <property type="match status" value="1"/>
</dbReference>
<dbReference type="InterPro" id="IPR013783">
    <property type="entry name" value="Ig-like_fold"/>
</dbReference>
<dbReference type="STRING" id="8081.ENSPREP00000002967"/>
<organism evidence="4 5">
    <name type="scientific">Poecilia reticulata</name>
    <name type="common">Guppy</name>
    <name type="synonym">Acanthophacelus reticulatus</name>
    <dbReference type="NCBI Taxonomy" id="8081"/>
    <lineage>
        <taxon>Eukaryota</taxon>
        <taxon>Metazoa</taxon>
        <taxon>Chordata</taxon>
        <taxon>Craniata</taxon>
        <taxon>Vertebrata</taxon>
        <taxon>Euteleostomi</taxon>
        <taxon>Actinopterygii</taxon>
        <taxon>Neopterygii</taxon>
        <taxon>Teleostei</taxon>
        <taxon>Neoteleostei</taxon>
        <taxon>Acanthomorphata</taxon>
        <taxon>Ovalentaria</taxon>
        <taxon>Atherinomorphae</taxon>
        <taxon>Cyprinodontiformes</taxon>
        <taxon>Poeciliidae</taxon>
        <taxon>Poeciliinae</taxon>
        <taxon>Poecilia</taxon>
    </lineage>
</organism>
<dbReference type="SMART" id="SM00409">
    <property type="entry name" value="IG"/>
    <property type="match status" value="3"/>
</dbReference>